<evidence type="ECO:0000256" key="5">
    <source>
        <dbReference type="ARBA" id="ARBA00022825"/>
    </source>
</evidence>
<dbReference type="PANTHER" id="PTHR10381:SF70">
    <property type="entry name" value="ATP-DEPENDENT CLP PROTEASE PROTEOLYTIC SUBUNIT"/>
    <property type="match status" value="1"/>
</dbReference>
<dbReference type="OrthoDB" id="9806592at2"/>
<dbReference type="InterPro" id="IPR023562">
    <property type="entry name" value="ClpP/TepA"/>
</dbReference>
<accession>A0A069CX12</accession>
<evidence type="ECO:0000256" key="1">
    <source>
        <dbReference type="ARBA" id="ARBA00007039"/>
    </source>
</evidence>
<dbReference type="Pfam" id="PF00574">
    <property type="entry name" value="CLP_protease"/>
    <property type="match status" value="1"/>
</dbReference>
<dbReference type="PRINTS" id="PR00127">
    <property type="entry name" value="CLPPROTEASEP"/>
</dbReference>
<keyword evidence="4" id="KW-0378">Hydrolase</keyword>
<dbReference type="GO" id="GO:0004252">
    <property type="term" value="F:serine-type endopeptidase activity"/>
    <property type="evidence" value="ECO:0007669"/>
    <property type="project" value="InterPro"/>
</dbReference>
<sequence>MSNVINLTGPVMGDEQGWIYDWVGLNSIHPSKIHDLLNNTDDDEIVVNLSSGGGEVVAASEIYTALRQSDKHVVINVTGMAASAASVIAMAGNEINISPTAQIMIHQASINIQGNKDDLEKISDLLDKTDKSIADAYVQRTGLPVEDVLKMMSDETFLTAKDAVDYHFADSIMFVEDSKSKVTNSMNSGMLPDAVVNKIGTMILQAKQETPKNEDTSRLDIKSKAAILLQGEI</sequence>
<reference evidence="8" key="1">
    <citation type="journal article" date="2014" name="Genome Announc.">
        <title>Draft genome sequence of Weissella oryzae SG25T, isolated from fermented rice grains.</title>
        <authorList>
            <person name="Tanizawa Y."/>
            <person name="Fujisawa T."/>
            <person name="Mochizuki T."/>
            <person name="Kaminuma E."/>
            <person name="Suzuki Y."/>
            <person name="Nakamura Y."/>
            <person name="Tohno M."/>
        </authorList>
    </citation>
    <scope>NUCLEOTIDE SEQUENCE [LARGE SCALE GENOMIC DNA]</scope>
    <source>
        <strain evidence="8">DSM 25784 / JCM 18191 / LMG 30913 / SG25</strain>
    </source>
</reference>
<comment type="similarity">
    <text evidence="1 6">Belongs to the peptidase S14 family.</text>
</comment>
<dbReference type="Proteomes" id="UP000030643">
    <property type="component" value="Unassembled WGS sequence"/>
</dbReference>
<dbReference type="NCBIfam" id="NF045542">
    <property type="entry name" value="Clp_rel_HeadMat"/>
    <property type="match status" value="1"/>
</dbReference>
<dbReference type="STRING" id="1329250.WOSG25_240080"/>
<evidence type="ECO:0000313" key="8">
    <source>
        <dbReference type="Proteomes" id="UP000030643"/>
    </source>
</evidence>
<evidence type="ECO:0000313" key="7">
    <source>
        <dbReference type="EMBL" id="GAK32019.1"/>
    </source>
</evidence>
<organism evidence="7 8">
    <name type="scientific">Weissella oryzae (strain DSM 25784 / JCM 18191 / LMG 30913 / SG25)</name>
    <dbReference type="NCBI Taxonomy" id="1329250"/>
    <lineage>
        <taxon>Bacteria</taxon>
        <taxon>Bacillati</taxon>
        <taxon>Bacillota</taxon>
        <taxon>Bacilli</taxon>
        <taxon>Lactobacillales</taxon>
        <taxon>Lactobacillaceae</taxon>
        <taxon>Weissella</taxon>
    </lineage>
</organism>
<dbReference type="EMBL" id="DF820507">
    <property type="protein sequence ID" value="GAK32019.1"/>
    <property type="molecule type" value="Genomic_DNA"/>
</dbReference>
<dbReference type="CDD" id="cd07016">
    <property type="entry name" value="S14_ClpP_1"/>
    <property type="match status" value="1"/>
</dbReference>
<proteinExistence type="inferred from homology"/>
<evidence type="ECO:0000256" key="2">
    <source>
        <dbReference type="ARBA" id="ARBA00022490"/>
    </source>
</evidence>
<dbReference type="RefSeq" id="WP_027699902.1">
    <property type="nucleotide sequence ID" value="NZ_DF820507.1"/>
</dbReference>
<dbReference type="eggNOG" id="COG0740">
    <property type="taxonomic scope" value="Bacteria"/>
</dbReference>
<dbReference type="GO" id="GO:0006515">
    <property type="term" value="P:protein quality control for misfolded or incompletely synthesized proteins"/>
    <property type="evidence" value="ECO:0007669"/>
    <property type="project" value="TreeGrafter"/>
</dbReference>
<gene>
    <name evidence="7" type="ORF">WOSG25_240080</name>
</gene>
<keyword evidence="3" id="KW-0645">Protease</keyword>
<dbReference type="GO" id="GO:0009368">
    <property type="term" value="C:endopeptidase Clp complex"/>
    <property type="evidence" value="ECO:0007669"/>
    <property type="project" value="TreeGrafter"/>
</dbReference>
<dbReference type="SUPFAM" id="SSF52096">
    <property type="entry name" value="ClpP/crotonase"/>
    <property type="match status" value="1"/>
</dbReference>
<keyword evidence="2" id="KW-0963">Cytoplasm</keyword>
<dbReference type="PANTHER" id="PTHR10381">
    <property type="entry name" value="ATP-DEPENDENT CLP PROTEASE PROTEOLYTIC SUBUNIT"/>
    <property type="match status" value="1"/>
</dbReference>
<dbReference type="GO" id="GO:0051117">
    <property type="term" value="F:ATPase binding"/>
    <property type="evidence" value="ECO:0007669"/>
    <property type="project" value="TreeGrafter"/>
</dbReference>
<protein>
    <recommendedName>
        <fullName evidence="6">ATP-dependent Clp protease proteolytic subunit</fullName>
    </recommendedName>
</protein>
<dbReference type="InterPro" id="IPR029045">
    <property type="entry name" value="ClpP/crotonase-like_dom_sf"/>
</dbReference>
<keyword evidence="5" id="KW-0720">Serine protease</keyword>
<dbReference type="AlphaFoldDB" id="A0A069CX12"/>
<dbReference type="GO" id="GO:0004176">
    <property type="term" value="F:ATP-dependent peptidase activity"/>
    <property type="evidence" value="ECO:0007669"/>
    <property type="project" value="InterPro"/>
</dbReference>
<evidence type="ECO:0000256" key="4">
    <source>
        <dbReference type="ARBA" id="ARBA00022801"/>
    </source>
</evidence>
<evidence type="ECO:0000256" key="3">
    <source>
        <dbReference type="ARBA" id="ARBA00022670"/>
    </source>
</evidence>
<dbReference type="Gene3D" id="3.90.226.10">
    <property type="entry name" value="2-enoyl-CoA Hydratase, Chain A, domain 1"/>
    <property type="match status" value="1"/>
</dbReference>
<name>A0A069CX12_WEIOS</name>
<dbReference type="InterPro" id="IPR001907">
    <property type="entry name" value="ClpP"/>
</dbReference>
<keyword evidence="8" id="KW-1185">Reference proteome</keyword>
<evidence type="ECO:0000256" key="6">
    <source>
        <dbReference type="RuleBase" id="RU003567"/>
    </source>
</evidence>